<gene>
    <name evidence="3" type="ORF">ORJ04_22355</name>
</gene>
<feature type="domain" description="APS kinase" evidence="2">
    <location>
        <begin position="1"/>
        <end position="70"/>
    </location>
</feature>
<keyword evidence="3" id="KW-0418">Kinase</keyword>
<dbReference type="InterPro" id="IPR059117">
    <property type="entry name" value="APS_kinase_dom"/>
</dbReference>
<name>A0ABT9I5Q2_9GAMM</name>
<dbReference type="CDD" id="cd02027">
    <property type="entry name" value="APSK"/>
    <property type="match status" value="1"/>
</dbReference>
<proteinExistence type="predicted"/>
<sequence>ISPYRHQRELVKSFIPNGKFIEVHIATPLEVCEQRDVKGLYKKARAGEISHFTGISDPYEAPEHADLVLDTSTLSLEDSVQQLLQLLKVKGMIS</sequence>
<evidence type="ECO:0000256" key="1">
    <source>
        <dbReference type="ARBA" id="ARBA00022679"/>
    </source>
</evidence>
<dbReference type="PANTHER" id="PTHR42700:SF1">
    <property type="entry name" value="SULFATE ADENYLYLTRANSFERASE"/>
    <property type="match status" value="1"/>
</dbReference>
<dbReference type="SUPFAM" id="SSF52540">
    <property type="entry name" value="P-loop containing nucleoside triphosphate hydrolases"/>
    <property type="match status" value="1"/>
</dbReference>
<evidence type="ECO:0000313" key="4">
    <source>
        <dbReference type="Proteomes" id="UP001231109"/>
    </source>
</evidence>
<keyword evidence="1 3" id="KW-0808">Transferase</keyword>
<dbReference type="InterPro" id="IPR027417">
    <property type="entry name" value="P-loop_NTPase"/>
</dbReference>
<reference evidence="3 4" key="1">
    <citation type="submission" date="2022-11" db="EMBL/GenBank/DDBJ databases">
        <title>Viruses from the air-sea interface of a natural surface slick.</title>
        <authorList>
            <person name="Rahlff J."/>
            <person name="Holmfeldt K."/>
        </authorList>
    </citation>
    <scope>NUCLEOTIDE SEQUENCE [LARGE SCALE GENOMIC DNA]</scope>
    <source>
        <strain evidence="3 4">SMS4</strain>
    </source>
</reference>
<dbReference type="GO" id="GO:0004020">
    <property type="term" value="F:adenylylsulfate kinase activity"/>
    <property type="evidence" value="ECO:0007669"/>
    <property type="project" value="UniProtKB-EC"/>
</dbReference>
<dbReference type="Gene3D" id="3.40.50.300">
    <property type="entry name" value="P-loop containing nucleotide triphosphate hydrolases"/>
    <property type="match status" value="1"/>
</dbReference>
<keyword evidence="4" id="KW-1185">Reference proteome</keyword>
<dbReference type="EC" id="2.7.1.25" evidence="3"/>
<dbReference type="InterPro" id="IPR050512">
    <property type="entry name" value="Sulf_AdTrans/APS_kinase"/>
</dbReference>
<dbReference type="Pfam" id="PF01583">
    <property type="entry name" value="APS_kinase"/>
    <property type="match status" value="1"/>
</dbReference>
<accession>A0ABT9I5Q2</accession>
<organism evidence="3 4">
    <name type="scientific">Rheinheimera baltica</name>
    <dbReference type="NCBI Taxonomy" id="67576"/>
    <lineage>
        <taxon>Bacteria</taxon>
        <taxon>Pseudomonadati</taxon>
        <taxon>Pseudomonadota</taxon>
        <taxon>Gammaproteobacteria</taxon>
        <taxon>Chromatiales</taxon>
        <taxon>Chromatiaceae</taxon>
        <taxon>Rheinheimera</taxon>
    </lineage>
</organism>
<comment type="caution">
    <text evidence="3">The sequence shown here is derived from an EMBL/GenBank/DDBJ whole genome shotgun (WGS) entry which is preliminary data.</text>
</comment>
<dbReference type="PANTHER" id="PTHR42700">
    <property type="entry name" value="SULFATE ADENYLYLTRANSFERASE"/>
    <property type="match status" value="1"/>
</dbReference>
<dbReference type="EMBL" id="JAPJDZ010000251">
    <property type="protein sequence ID" value="MDP5138694.1"/>
    <property type="molecule type" value="Genomic_DNA"/>
</dbReference>
<protein>
    <submittedName>
        <fullName evidence="3">Adenylyl-sulfate kinase</fullName>
        <ecNumber evidence="3">2.7.1.25</ecNumber>
    </submittedName>
</protein>
<dbReference type="Proteomes" id="UP001231109">
    <property type="component" value="Unassembled WGS sequence"/>
</dbReference>
<dbReference type="RefSeq" id="WP_305977797.1">
    <property type="nucleotide sequence ID" value="NZ_JAPJDZ010000251.1"/>
</dbReference>
<evidence type="ECO:0000259" key="2">
    <source>
        <dbReference type="Pfam" id="PF01583"/>
    </source>
</evidence>
<feature type="non-terminal residue" evidence="3">
    <location>
        <position position="1"/>
    </location>
</feature>
<evidence type="ECO:0000313" key="3">
    <source>
        <dbReference type="EMBL" id="MDP5138694.1"/>
    </source>
</evidence>